<dbReference type="Pfam" id="PF00356">
    <property type="entry name" value="LacI"/>
    <property type="match status" value="1"/>
</dbReference>
<dbReference type="GO" id="GO:0000976">
    <property type="term" value="F:transcription cis-regulatory region binding"/>
    <property type="evidence" value="ECO:0007669"/>
    <property type="project" value="TreeGrafter"/>
</dbReference>
<dbReference type="CDD" id="cd06267">
    <property type="entry name" value="PBP1_LacI_sugar_binding-like"/>
    <property type="match status" value="1"/>
</dbReference>
<dbReference type="Proteomes" id="UP000886750">
    <property type="component" value="Unassembled WGS sequence"/>
</dbReference>
<dbReference type="AlphaFoldDB" id="A0A9D1ZV54"/>
<dbReference type="SUPFAM" id="SSF53822">
    <property type="entry name" value="Periplasmic binding protein-like I"/>
    <property type="match status" value="1"/>
</dbReference>
<organism evidence="5 6">
    <name type="scientific">Candidatus Borkfalkia excrementigallinarum</name>
    <dbReference type="NCBI Taxonomy" id="2838506"/>
    <lineage>
        <taxon>Bacteria</taxon>
        <taxon>Bacillati</taxon>
        <taxon>Bacillota</taxon>
        <taxon>Clostridia</taxon>
        <taxon>Christensenellales</taxon>
        <taxon>Christensenellaceae</taxon>
        <taxon>Candidatus Borkfalkia</taxon>
    </lineage>
</organism>
<proteinExistence type="predicted"/>
<evidence type="ECO:0000259" key="4">
    <source>
        <dbReference type="PROSITE" id="PS50932"/>
    </source>
</evidence>
<evidence type="ECO:0000256" key="2">
    <source>
        <dbReference type="ARBA" id="ARBA00023125"/>
    </source>
</evidence>
<evidence type="ECO:0000313" key="6">
    <source>
        <dbReference type="Proteomes" id="UP000886750"/>
    </source>
</evidence>
<dbReference type="Gene3D" id="3.40.50.2300">
    <property type="match status" value="2"/>
</dbReference>
<protein>
    <submittedName>
        <fullName evidence="5">LacI family transcriptional regulator</fullName>
    </submittedName>
</protein>
<dbReference type="PROSITE" id="PS50932">
    <property type="entry name" value="HTH_LACI_2"/>
    <property type="match status" value="1"/>
</dbReference>
<dbReference type="SUPFAM" id="SSF47413">
    <property type="entry name" value="lambda repressor-like DNA-binding domains"/>
    <property type="match status" value="1"/>
</dbReference>
<gene>
    <name evidence="5" type="ORF">H9729_05145</name>
</gene>
<evidence type="ECO:0000313" key="5">
    <source>
        <dbReference type="EMBL" id="HIY97056.1"/>
    </source>
</evidence>
<reference evidence="5" key="2">
    <citation type="submission" date="2021-04" db="EMBL/GenBank/DDBJ databases">
        <authorList>
            <person name="Gilroy R."/>
        </authorList>
    </citation>
    <scope>NUCLEOTIDE SEQUENCE</scope>
    <source>
        <strain evidence="5">1345</strain>
    </source>
</reference>
<keyword evidence="3" id="KW-0804">Transcription</keyword>
<evidence type="ECO:0000256" key="1">
    <source>
        <dbReference type="ARBA" id="ARBA00023015"/>
    </source>
</evidence>
<dbReference type="CDD" id="cd01392">
    <property type="entry name" value="HTH_LacI"/>
    <property type="match status" value="1"/>
</dbReference>
<dbReference type="GO" id="GO:0003700">
    <property type="term" value="F:DNA-binding transcription factor activity"/>
    <property type="evidence" value="ECO:0007669"/>
    <property type="project" value="TreeGrafter"/>
</dbReference>
<dbReference type="EMBL" id="DXCQ01000043">
    <property type="protein sequence ID" value="HIY97056.1"/>
    <property type="molecule type" value="Genomic_DNA"/>
</dbReference>
<dbReference type="InterPro" id="IPR010982">
    <property type="entry name" value="Lambda_DNA-bd_dom_sf"/>
</dbReference>
<keyword evidence="2" id="KW-0238">DNA-binding</keyword>
<dbReference type="SMART" id="SM00354">
    <property type="entry name" value="HTH_LACI"/>
    <property type="match status" value="1"/>
</dbReference>
<comment type="caution">
    <text evidence="5">The sequence shown here is derived from an EMBL/GenBank/DDBJ whole genome shotgun (WGS) entry which is preliminary data.</text>
</comment>
<dbReference type="Gene3D" id="1.10.260.40">
    <property type="entry name" value="lambda repressor-like DNA-binding domains"/>
    <property type="match status" value="1"/>
</dbReference>
<sequence length="334" mass="37602">MEQEKKKVTLKDIAAKTGLSVNTVSRVLNKKPYYTKEVEEKVTAACKELGYIVDMNASGLRSGSTHTIAILFDDLINPFYSYTTDIISKRFEENGYNTIIFSNNGKSAYVDYEMMRSVMARKPDGILSFLEPEEDMVDFIKQTGIPFVIFGRDGSPYGMVGIDADEEYGGYLAGKHLLDRGYRKLAYIGSWHDVKVCLDRERGFERALAENEMKLDPSRVFYIRELDFNDMIDSLLKSGADGIFCFNDIIAFIVIEALESKGLEAGIDYGIVGYDNIQQMMRMPRLITTIDVGSHDFAEAGADAMLGLLSGEKRTMPSFRETHKSFLVRGKSTR</sequence>
<accession>A0A9D1ZV54</accession>
<dbReference type="Pfam" id="PF13407">
    <property type="entry name" value="Peripla_BP_4"/>
    <property type="match status" value="1"/>
</dbReference>
<keyword evidence="1" id="KW-0805">Transcription regulation</keyword>
<name>A0A9D1ZV54_9FIRM</name>
<feature type="domain" description="HTH lacI-type" evidence="4">
    <location>
        <begin position="8"/>
        <end position="62"/>
    </location>
</feature>
<dbReference type="PANTHER" id="PTHR30146">
    <property type="entry name" value="LACI-RELATED TRANSCRIPTIONAL REPRESSOR"/>
    <property type="match status" value="1"/>
</dbReference>
<dbReference type="InterPro" id="IPR025997">
    <property type="entry name" value="SBP_2_dom"/>
</dbReference>
<dbReference type="InterPro" id="IPR000843">
    <property type="entry name" value="HTH_LacI"/>
</dbReference>
<evidence type="ECO:0000256" key="3">
    <source>
        <dbReference type="ARBA" id="ARBA00023163"/>
    </source>
</evidence>
<dbReference type="PANTHER" id="PTHR30146:SF109">
    <property type="entry name" value="HTH-TYPE TRANSCRIPTIONAL REGULATOR GALS"/>
    <property type="match status" value="1"/>
</dbReference>
<reference evidence="5" key="1">
    <citation type="journal article" date="2021" name="PeerJ">
        <title>Extensive microbial diversity within the chicken gut microbiome revealed by metagenomics and culture.</title>
        <authorList>
            <person name="Gilroy R."/>
            <person name="Ravi A."/>
            <person name="Getino M."/>
            <person name="Pursley I."/>
            <person name="Horton D.L."/>
            <person name="Alikhan N.F."/>
            <person name="Baker D."/>
            <person name="Gharbi K."/>
            <person name="Hall N."/>
            <person name="Watson M."/>
            <person name="Adriaenssens E.M."/>
            <person name="Foster-Nyarko E."/>
            <person name="Jarju S."/>
            <person name="Secka A."/>
            <person name="Antonio M."/>
            <person name="Oren A."/>
            <person name="Chaudhuri R.R."/>
            <person name="La Ragione R."/>
            <person name="Hildebrand F."/>
            <person name="Pallen M.J."/>
        </authorList>
    </citation>
    <scope>NUCLEOTIDE SEQUENCE</scope>
    <source>
        <strain evidence="5">1345</strain>
    </source>
</reference>
<dbReference type="InterPro" id="IPR028082">
    <property type="entry name" value="Peripla_BP_I"/>
</dbReference>